<evidence type="ECO:0000313" key="4">
    <source>
        <dbReference type="Proteomes" id="UP001214094"/>
    </source>
</evidence>
<evidence type="ECO:0000313" key="2">
    <source>
        <dbReference type="EMBL" id="WFP90285.1"/>
    </source>
</evidence>
<dbReference type="PANTHER" id="PTHR47623">
    <property type="entry name" value="OS09G0287300 PROTEIN"/>
    <property type="match status" value="1"/>
</dbReference>
<dbReference type="AlphaFoldDB" id="A0A9Q8Y5X8"/>
<name>A0A9Q8Y5X8_ENSAD</name>
<protein>
    <submittedName>
        <fullName evidence="1">Histidine phosphatase family protein</fullName>
    </submittedName>
</protein>
<dbReference type="Pfam" id="PF00300">
    <property type="entry name" value="His_Phos_1"/>
    <property type="match status" value="1"/>
</dbReference>
<dbReference type="OrthoDB" id="9810154at2"/>
<evidence type="ECO:0000313" key="1">
    <source>
        <dbReference type="EMBL" id="USJ22923.1"/>
    </source>
</evidence>
<dbReference type="SUPFAM" id="SSF53254">
    <property type="entry name" value="Phosphoglycerate mutase-like"/>
    <property type="match status" value="1"/>
</dbReference>
<keyword evidence="4" id="KW-1185">Reference proteome</keyword>
<dbReference type="RefSeq" id="WP_034802788.1">
    <property type="nucleotide sequence ID" value="NZ_CP015880.1"/>
</dbReference>
<dbReference type="InterPro" id="IPR013078">
    <property type="entry name" value="His_Pase_superF_clade-1"/>
</dbReference>
<sequence>MSDDLPVQRYRLLLLRHAKSAWPDGVADINRPLGERGRKAAPLMGGYMARHALVPDLALVSTAKRAQETWTLVAAALPPGITVENTRAIYEVEAAQILSVLRATDPAIRTLLIVGHNPGMEDLAHELVGSGDADLRMRMADKFPTAALAVLEFEATGWRELLSGGARLARFVTPRSLD</sequence>
<dbReference type="EMBL" id="CP098807">
    <property type="protein sequence ID" value="USJ22923.1"/>
    <property type="molecule type" value="Genomic_DNA"/>
</dbReference>
<dbReference type="Proteomes" id="UP001055460">
    <property type="component" value="Chromosome"/>
</dbReference>
<proteinExistence type="predicted"/>
<dbReference type="Gene3D" id="3.40.50.1240">
    <property type="entry name" value="Phosphoglycerate mutase-like"/>
    <property type="match status" value="1"/>
</dbReference>
<dbReference type="PANTHER" id="PTHR47623:SF1">
    <property type="entry name" value="OS09G0287300 PROTEIN"/>
    <property type="match status" value="1"/>
</dbReference>
<dbReference type="SMART" id="SM00855">
    <property type="entry name" value="PGAM"/>
    <property type="match status" value="1"/>
</dbReference>
<dbReference type="CDD" id="cd07067">
    <property type="entry name" value="HP_PGM_like"/>
    <property type="match status" value="1"/>
</dbReference>
<dbReference type="KEGG" id="eah:FA04_17015"/>
<gene>
    <name evidence="1" type="ORF">NE863_16775</name>
    <name evidence="2" type="ORF">P4B07_17270</name>
</gene>
<organism evidence="1 3">
    <name type="scientific">Ensifer adhaerens</name>
    <name type="common">Sinorhizobium morelense</name>
    <dbReference type="NCBI Taxonomy" id="106592"/>
    <lineage>
        <taxon>Bacteria</taxon>
        <taxon>Pseudomonadati</taxon>
        <taxon>Pseudomonadota</taxon>
        <taxon>Alphaproteobacteria</taxon>
        <taxon>Hyphomicrobiales</taxon>
        <taxon>Rhizobiaceae</taxon>
        <taxon>Sinorhizobium/Ensifer group</taxon>
        <taxon>Ensifer</taxon>
    </lineage>
</organism>
<accession>A0A9Q8Y5X8</accession>
<reference evidence="1" key="1">
    <citation type="submission" date="2022-06" db="EMBL/GenBank/DDBJ databases">
        <title>Physiological and biochemical characterization and genomic elucidation of a strain of the genus Ensifer adhaerens M8 that combines arsenic oxidation and chromium reduction.</title>
        <authorList>
            <person name="Li X."/>
            <person name="Yu c."/>
        </authorList>
    </citation>
    <scope>NUCLEOTIDE SEQUENCE</scope>
    <source>
        <strain evidence="1">M8</strain>
    </source>
</reference>
<evidence type="ECO:0000313" key="3">
    <source>
        <dbReference type="Proteomes" id="UP001055460"/>
    </source>
</evidence>
<reference evidence="2 4" key="2">
    <citation type="submission" date="2023-03" db="EMBL/GenBank/DDBJ databases">
        <title>Comparative genome and transcriptome analysis combination mining strategies for increasing vitamin B12 production of Ensifer adhaerens strain.</title>
        <authorList>
            <person name="Yongheng L."/>
        </authorList>
    </citation>
    <scope>NUCLEOTIDE SEQUENCE [LARGE SCALE GENOMIC DNA]</scope>
    <source>
        <strain evidence="2 4">Casida A-T305</strain>
    </source>
</reference>
<dbReference type="InterPro" id="IPR029033">
    <property type="entry name" value="His_PPase_superfam"/>
</dbReference>
<dbReference type="GeneID" id="29517260"/>
<dbReference type="Proteomes" id="UP001214094">
    <property type="component" value="Chromosome"/>
</dbReference>
<dbReference type="EMBL" id="CP121308">
    <property type="protein sequence ID" value="WFP90285.1"/>
    <property type="molecule type" value="Genomic_DNA"/>
</dbReference>